<protein>
    <recommendedName>
        <fullName evidence="1">DUF6535 domain-containing protein</fullName>
    </recommendedName>
</protein>
<dbReference type="RefSeq" id="XP_041156562.1">
    <property type="nucleotide sequence ID" value="XM_041311592.1"/>
</dbReference>
<gene>
    <name evidence="2" type="ORF">HD556DRAFT_774503</name>
</gene>
<dbReference type="Pfam" id="PF20153">
    <property type="entry name" value="DUF6535"/>
    <property type="match status" value="1"/>
</dbReference>
<feature type="domain" description="DUF6535" evidence="1">
    <location>
        <begin position="59"/>
        <end position="113"/>
    </location>
</feature>
<evidence type="ECO:0000259" key="1">
    <source>
        <dbReference type="Pfam" id="PF20153"/>
    </source>
</evidence>
<keyword evidence="3" id="KW-1185">Reference proteome</keyword>
<dbReference type="AlphaFoldDB" id="A0A9P7AHC9"/>
<reference evidence="2" key="1">
    <citation type="journal article" date="2020" name="New Phytol.">
        <title>Comparative genomics reveals dynamic genome evolution in host specialist ectomycorrhizal fungi.</title>
        <authorList>
            <person name="Lofgren L.A."/>
            <person name="Nguyen N.H."/>
            <person name="Vilgalys R."/>
            <person name="Ruytinx J."/>
            <person name="Liao H.L."/>
            <person name="Branco S."/>
            <person name="Kuo A."/>
            <person name="LaButti K."/>
            <person name="Lipzen A."/>
            <person name="Andreopoulos W."/>
            <person name="Pangilinan J."/>
            <person name="Riley R."/>
            <person name="Hundley H."/>
            <person name="Na H."/>
            <person name="Barry K."/>
            <person name="Grigoriev I.V."/>
            <person name="Stajich J.E."/>
            <person name="Kennedy P.G."/>
        </authorList>
    </citation>
    <scope>NUCLEOTIDE SEQUENCE</scope>
    <source>
        <strain evidence="2">S12</strain>
    </source>
</reference>
<sequence length="151" mass="16515">MVHMSQYALSLVCCYGKATKTRSQFHESIFSRALSDFSPRLLLLLPFAAHATPLCCSATYKKVSTEHDDDFLDRANDDMGIIAGLFSVVNSTFIVRMQPDPGDTTNALVPSTTSLSFSFSSFSPSLLLLSSIVRIRLSHVSSCRRVLGVCA</sequence>
<proteinExistence type="predicted"/>
<accession>A0A9P7AHC9</accession>
<dbReference type="EMBL" id="JABBWE010000058">
    <property type="protein sequence ID" value="KAG1789502.1"/>
    <property type="molecule type" value="Genomic_DNA"/>
</dbReference>
<evidence type="ECO:0000313" key="2">
    <source>
        <dbReference type="EMBL" id="KAG1789502.1"/>
    </source>
</evidence>
<name>A0A9P7AHC9_9AGAM</name>
<organism evidence="2 3">
    <name type="scientific">Suillus plorans</name>
    <dbReference type="NCBI Taxonomy" id="116603"/>
    <lineage>
        <taxon>Eukaryota</taxon>
        <taxon>Fungi</taxon>
        <taxon>Dikarya</taxon>
        <taxon>Basidiomycota</taxon>
        <taxon>Agaricomycotina</taxon>
        <taxon>Agaricomycetes</taxon>
        <taxon>Agaricomycetidae</taxon>
        <taxon>Boletales</taxon>
        <taxon>Suillineae</taxon>
        <taxon>Suillaceae</taxon>
        <taxon>Suillus</taxon>
    </lineage>
</organism>
<evidence type="ECO:0000313" key="3">
    <source>
        <dbReference type="Proteomes" id="UP000719766"/>
    </source>
</evidence>
<dbReference type="Proteomes" id="UP000719766">
    <property type="component" value="Unassembled WGS sequence"/>
</dbReference>
<dbReference type="GeneID" id="64605356"/>
<comment type="caution">
    <text evidence="2">The sequence shown here is derived from an EMBL/GenBank/DDBJ whole genome shotgun (WGS) entry which is preliminary data.</text>
</comment>
<dbReference type="InterPro" id="IPR045338">
    <property type="entry name" value="DUF6535"/>
</dbReference>
<dbReference type="OrthoDB" id="3219854at2759"/>